<evidence type="ECO:0000256" key="11">
    <source>
        <dbReference type="SAM" id="Phobius"/>
    </source>
</evidence>
<keyword evidence="8 11" id="KW-1133">Transmembrane helix</keyword>
<organism evidence="15 16">
    <name type="scientific">Acipenser oxyrinchus oxyrinchus</name>
    <dbReference type="NCBI Taxonomy" id="40147"/>
    <lineage>
        <taxon>Eukaryota</taxon>
        <taxon>Metazoa</taxon>
        <taxon>Chordata</taxon>
        <taxon>Craniata</taxon>
        <taxon>Vertebrata</taxon>
        <taxon>Euteleostomi</taxon>
        <taxon>Actinopterygii</taxon>
        <taxon>Chondrostei</taxon>
        <taxon>Acipenseriformes</taxon>
        <taxon>Acipenseridae</taxon>
        <taxon>Acipenser</taxon>
    </lineage>
</organism>
<evidence type="ECO:0000259" key="13">
    <source>
        <dbReference type="PROSITE" id="PS50866"/>
    </source>
</evidence>
<proteinExistence type="inferred from homology"/>
<evidence type="ECO:0000313" key="15">
    <source>
        <dbReference type="EMBL" id="KAK1155232.1"/>
    </source>
</evidence>
<dbReference type="Pfam" id="PF01105">
    <property type="entry name" value="EMP24_GP25L"/>
    <property type="match status" value="1"/>
</dbReference>
<evidence type="ECO:0000256" key="4">
    <source>
        <dbReference type="ARBA" id="ARBA00007104"/>
    </source>
</evidence>
<comment type="caution">
    <text evidence="15">The sequence shown here is derived from an EMBL/GenBank/DDBJ whole genome shotgun (WGS) entry which is preliminary data.</text>
</comment>
<evidence type="ECO:0000256" key="10">
    <source>
        <dbReference type="RuleBase" id="RU003827"/>
    </source>
</evidence>
<dbReference type="InterPro" id="IPR015720">
    <property type="entry name" value="Emp24-like"/>
</dbReference>
<evidence type="ECO:0000313" key="16">
    <source>
        <dbReference type="Proteomes" id="UP001230051"/>
    </source>
</evidence>
<feature type="signal peptide" evidence="12">
    <location>
        <begin position="1"/>
        <end position="27"/>
    </location>
</feature>
<dbReference type="Proteomes" id="UP001230051">
    <property type="component" value="Unassembled WGS sequence"/>
</dbReference>
<keyword evidence="16" id="KW-1185">Reference proteome</keyword>
<dbReference type="GO" id="GO:0005794">
    <property type="term" value="C:Golgi apparatus"/>
    <property type="evidence" value="ECO:0007669"/>
    <property type="project" value="UniProtKB-SubCell"/>
</dbReference>
<keyword evidence="6 12" id="KW-0732">Signal</keyword>
<accession>A0AAD8CP45</accession>
<dbReference type="AlphaFoldDB" id="A0AAD8CP45"/>
<dbReference type="PANTHER" id="PTHR22811">
    <property type="entry name" value="TRANSMEMBRANE EMP24 DOMAIN-CONTAINING PROTEIN"/>
    <property type="match status" value="1"/>
</dbReference>
<evidence type="ECO:0000256" key="7">
    <source>
        <dbReference type="ARBA" id="ARBA00022824"/>
    </source>
</evidence>
<comment type="similarity">
    <text evidence="4 10">Belongs to the EMP24/GP25L family.</text>
</comment>
<gene>
    <name evidence="15" type="primary">TMED5</name>
    <name evidence="15" type="ORF">AOXY_G27648</name>
    <name evidence="14" type="ORF">AOXY_G32057</name>
</gene>
<evidence type="ECO:0000256" key="12">
    <source>
        <dbReference type="SAM" id="SignalP"/>
    </source>
</evidence>
<evidence type="ECO:0000256" key="5">
    <source>
        <dbReference type="ARBA" id="ARBA00022692"/>
    </source>
</evidence>
<feature type="transmembrane region" description="Helical" evidence="11">
    <location>
        <begin position="202"/>
        <end position="222"/>
    </location>
</feature>
<dbReference type="PROSITE" id="PS50866">
    <property type="entry name" value="GOLD"/>
    <property type="match status" value="1"/>
</dbReference>
<evidence type="ECO:0000256" key="2">
    <source>
        <dbReference type="ARBA" id="ARBA00004151"/>
    </source>
</evidence>
<evidence type="ECO:0000256" key="9">
    <source>
        <dbReference type="ARBA" id="ARBA00023136"/>
    </source>
</evidence>
<protein>
    <submittedName>
        <fullName evidence="15">Transmembrane emp24 domain-containing protein 5-like</fullName>
    </submittedName>
</protein>
<sequence length="239" mass="27065">MPHPCPLLLPLLLMVLGGVLLPRGVMGMEVGVGPPGRYGTPGLSGLTVLIPPGQDSCVYFPVQPGDQWIFYYQVIRGAHSGVDFYILNPAHHFLVLDKRQASGKHRIQMERAGDHMMCFDNFFGFTEEKVVSFHLLLRYRIQESAANRPDNRTAGRSLTSMENSLALLRERLLRCGLYQRVLRYGMVLDHEEQSLNAWRVQFWSAFILLLVPCVSALQVYAVKAQFRGPTIYTGFRVRN</sequence>
<dbReference type="GO" id="GO:0033116">
    <property type="term" value="C:endoplasmic reticulum-Golgi intermediate compartment membrane"/>
    <property type="evidence" value="ECO:0007669"/>
    <property type="project" value="UniProtKB-SubCell"/>
</dbReference>
<evidence type="ECO:0000256" key="1">
    <source>
        <dbReference type="ARBA" id="ARBA00004115"/>
    </source>
</evidence>
<evidence type="ECO:0000256" key="8">
    <source>
        <dbReference type="ARBA" id="ARBA00022989"/>
    </source>
</evidence>
<evidence type="ECO:0000256" key="3">
    <source>
        <dbReference type="ARBA" id="ARBA00004619"/>
    </source>
</evidence>
<keyword evidence="5 10" id="KW-0812">Transmembrane</keyword>
<name>A0AAD8CP45_ACIOX</name>
<dbReference type="GO" id="GO:0005789">
    <property type="term" value="C:endoplasmic reticulum membrane"/>
    <property type="evidence" value="ECO:0007669"/>
    <property type="project" value="UniProtKB-SubCell"/>
</dbReference>
<reference evidence="15" key="1">
    <citation type="submission" date="2022-02" db="EMBL/GenBank/DDBJ databases">
        <title>Atlantic sturgeon de novo genome assembly.</title>
        <authorList>
            <person name="Stock M."/>
            <person name="Klopp C."/>
            <person name="Guiguen Y."/>
            <person name="Cabau C."/>
            <person name="Parinello H."/>
            <person name="Santidrian Yebra-Pimentel E."/>
            <person name="Kuhl H."/>
            <person name="Dirks R.P."/>
            <person name="Guessner J."/>
            <person name="Wuertz S."/>
            <person name="Du K."/>
            <person name="Schartl M."/>
        </authorList>
    </citation>
    <scope>NUCLEOTIDE SEQUENCE</scope>
    <source>
        <strain evidence="15">STURGEONOMICS-FGT-2020</strain>
        <tissue evidence="15">Whole blood</tissue>
    </source>
</reference>
<evidence type="ECO:0000256" key="6">
    <source>
        <dbReference type="ARBA" id="ARBA00022729"/>
    </source>
</evidence>
<dbReference type="SMART" id="SM01190">
    <property type="entry name" value="EMP24_GP25L"/>
    <property type="match status" value="1"/>
</dbReference>
<keyword evidence="9 11" id="KW-0472">Membrane</keyword>
<dbReference type="SUPFAM" id="SSF101576">
    <property type="entry name" value="Supernatant protein factor (SPF), C-terminal domain"/>
    <property type="match status" value="1"/>
</dbReference>
<evidence type="ECO:0000313" key="14">
    <source>
        <dbReference type="EMBL" id="KAK1151745.1"/>
    </source>
</evidence>
<dbReference type="EMBL" id="JAGXEW010000050">
    <property type="protein sequence ID" value="KAK1151745.1"/>
    <property type="molecule type" value="Genomic_DNA"/>
</dbReference>
<comment type="subcellular location">
    <subcellularLocation>
        <location evidence="1">Endoplasmic reticulum membrane</location>
        <topology evidence="1">Single-pass type I membrane protein</topology>
    </subcellularLocation>
    <subcellularLocation>
        <location evidence="2">Endoplasmic reticulum-Golgi intermediate compartment membrane</location>
        <topology evidence="2">Single-pass type I membrane protein</topology>
    </subcellularLocation>
    <subcellularLocation>
        <location evidence="3">Golgi apparatus</location>
        <location evidence="3">cis-Golgi network membrane</location>
        <topology evidence="3">Single-pass type I membrane protein</topology>
    </subcellularLocation>
    <subcellularLocation>
        <location evidence="10">Membrane</location>
        <topology evidence="10">Single-pass type I membrane protein</topology>
    </subcellularLocation>
</comment>
<dbReference type="EMBL" id="JAGXEW010000032">
    <property type="protein sequence ID" value="KAK1155232.1"/>
    <property type="molecule type" value="Genomic_DNA"/>
</dbReference>
<feature type="domain" description="GOLD" evidence="13">
    <location>
        <begin position="55"/>
        <end position="137"/>
    </location>
</feature>
<keyword evidence="7" id="KW-0256">Endoplasmic reticulum</keyword>
<dbReference type="InterPro" id="IPR009038">
    <property type="entry name" value="GOLD_dom"/>
</dbReference>
<dbReference type="InterPro" id="IPR036598">
    <property type="entry name" value="GOLD_dom_sf"/>
</dbReference>
<feature type="chain" id="PRO_5042442154" evidence="12">
    <location>
        <begin position="28"/>
        <end position="239"/>
    </location>
</feature>